<evidence type="ECO:0000256" key="2">
    <source>
        <dbReference type="RuleBase" id="RU000411"/>
    </source>
</evidence>
<dbReference type="InParanoid" id="A0A2G5CAH9"/>
<dbReference type="PANTHER" id="PTHR11461:SF211">
    <property type="entry name" value="GH10112P-RELATED"/>
    <property type="match status" value="1"/>
</dbReference>
<feature type="domain" description="Serpin" evidence="3">
    <location>
        <begin position="22"/>
        <end position="396"/>
    </location>
</feature>
<dbReference type="Gene3D" id="3.30.497.10">
    <property type="entry name" value="Antithrombin, subunit I, domain 2"/>
    <property type="match status" value="1"/>
</dbReference>
<dbReference type="EMBL" id="KZ305089">
    <property type="protein sequence ID" value="PIA28276.1"/>
    <property type="molecule type" value="Genomic_DNA"/>
</dbReference>
<evidence type="ECO:0000256" key="1">
    <source>
        <dbReference type="ARBA" id="ARBA00009500"/>
    </source>
</evidence>
<dbReference type="InterPro" id="IPR042178">
    <property type="entry name" value="Serpin_sf_1"/>
</dbReference>
<reference evidence="4 5" key="1">
    <citation type="submission" date="2017-09" db="EMBL/GenBank/DDBJ databases">
        <title>WGS assembly of Aquilegia coerulea Goldsmith.</title>
        <authorList>
            <person name="Hodges S."/>
            <person name="Kramer E."/>
            <person name="Nordborg M."/>
            <person name="Tomkins J."/>
            <person name="Borevitz J."/>
            <person name="Derieg N."/>
            <person name="Yan J."/>
            <person name="Mihaltcheva S."/>
            <person name="Hayes R.D."/>
            <person name="Rokhsar D."/>
        </authorList>
    </citation>
    <scope>NUCLEOTIDE SEQUENCE [LARGE SCALE GENOMIC DNA]</scope>
    <source>
        <strain evidence="5">cv. Goldsmith</strain>
    </source>
</reference>
<dbReference type="CDD" id="cd02043">
    <property type="entry name" value="serpinP_plants"/>
    <property type="match status" value="1"/>
</dbReference>
<dbReference type="InterPro" id="IPR036186">
    <property type="entry name" value="Serpin_sf"/>
</dbReference>
<accession>A0A2G5CAH9</accession>
<sequence>MTPKRFMYKSTNTPSACLRIANELLSHREKAKDTNFVFSPYSIQLALGLISNGAKRKAKEELVTFLEAENMDELNSLNKDRIDRYNKTFKDGTILSFIGGVWVDQSFALEPNFKRTAEDIYKGKAESVDFQNKTKREELIAHVNKWAEESTNGLIKSILPDKSLSERTRLVLANALYFKGRWDGEFDKSLTKDNKFYLLDGSTVEVPFMSIHSGAERSIATLEEFKILVLPYSSEQRISMYIILPTKQDGLWPLLEKVGSDPNFFDKYHKDLRTVQVRTFRVPKFKISYAFEAKEVLQNLGLKSLFSCEAELDDSVLGLSPSEWLKVDSVRHKSNIEVNEEGTEAAAVTVVQDWYMCLSRPPVRPVDDFVADHPFIFMLRDNWTGVVFFMGYVVNPLLE</sequence>
<dbReference type="InterPro" id="IPR023795">
    <property type="entry name" value="Serpin_CS"/>
</dbReference>
<dbReference type="Pfam" id="PF00079">
    <property type="entry name" value="Serpin"/>
    <property type="match status" value="1"/>
</dbReference>
<dbReference type="SMART" id="SM00093">
    <property type="entry name" value="SERPIN"/>
    <property type="match status" value="1"/>
</dbReference>
<dbReference type="STRING" id="218851.A0A2G5CAH9"/>
<dbReference type="Gene3D" id="2.30.39.10">
    <property type="entry name" value="Alpha-1-antitrypsin, domain 1"/>
    <property type="match status" value="1"/>
</dbReference>
<gene>
    <name evidence="4" type="ORF">AQUCO_07200139v1</name>
</gene>
<evidence type="ECO:0000259" key="3">
    <source>
        <dbReference type="SMART" id="SM00093"/>
    </source>
</evidence>
<keyword evidence="5" id="KW-1185">Reference proteome</keyword>
<protein>
    <recommendedName>
        <fullName evidence="3">Serpin domain-containing protein</fullName>
    </recommendedName>
</protein>
<dbReference type="PROSITE" id="PS00284">
    <property type="entry name" value="SERPIN"/>
    <property type="match status" value="1"/>
</dbReference>
<dbReference type="InterPro" id="IPR000215">
    <property type="entry name" value="Serpin_fam"/>
</dbReference>
<comment type="similarity">
    <text evidence="1 2">Belongs to the serpin family.</text>
</comment>
<dbReference type="SUPFAM" id="SSF56574">
    <property type="entry name" value="Serpins"/>
    <property type="match status" value="1"/>
</dbReference>
<organism evidence="4 5">
    <name type="scientific">Aquilegia coerulea</name>
    <name type="common">Rocky mountain columbine</name>
    <dbReference type="NCBI Taxonomy" id="218851"/>
    <lineage>
        <taxon>Eukaryota</taxon>
        <taxon>Viridiplantae</taxon>
        <taxon>Streptophyta</taxon>
        <taxon>Embryophyta</taxon>
        <taxon>Tracheophyta</taxon>
        <taxon>Spermatophyta</taxon>
        <taxon>Magnoliopsida</taxon>
        <taxon>Ranunculales</taxon>
        <taxon>Ranunculaceae</taxon>
        <taxon>Thalictroideae</taxon>
        <taxon>Aquilegia</taxon>
    </lineage>
</organism>
<dbReference type="GO" id="GO:0005615">
    <property type="term" value="C:extracellular space"/>
    <property type="evidence" value="ECO:0007669"/>
    <property type="project" value="InterPro"/>
</dbReference>
<dbReference type="InterPro" id="IPR023796">
    <property type="entry name" value="Serpin_dom"/>
</dbReference>
<proteinExistence type="inferred from homology"/>
<dbReference type="PANTHER" id="PTHR11461">
    <property type="entry name" value="SERINE PROTEASE INHIBITOR, SERPIN"/>
    <property type="match status" value="1"/>
</dbReference>
<evidence type="ECO:0000313" key="5">
    <source>
        <dbReference type="Proteomes" id="UP000230069"/>
    </source>
</evidence>
<dbReference type="AlphaFoldDB" id="A0A2G5CAH9"/>
<dbReference type="OrthoDB" id="1063785at2759"/>
<evidence type="ECO:0000313" key="4">
    <source>
        <dbReference type="EMBL" id="PIA28276.1"/>
    </source>
</evidence>
<dbReference type="InterPro" id="IPR042185">
    <property type="entry name" value="Serpin_sf_2"/>
</dbReference>
<name>A0A2G5CAH9_AQUCA</name>
<dbReference type="GO" id="GO:0004867">
    <property type="term" value="F:serine-type endopeptidase inhibitor activity"/>
    <property type="evidence" value="ECO:0007669"/>
    <property type="project" value="InterPro"/>
</dbReference>
<dbReference type="Proteomes" id="UP000230069">
    <property type="component" value="Unassembled WGS sequence"/>
</dbReference>